<dbReference type="UniPathway" id="UPA00251">
    <property type="reaction ID" value="UER00321"/>
</dbReference>
<dbReference type="AlphaFoldDB" id="A0A8J2V7R9"/>
<evidence type="ECO:0000256" key="5">
    <source>
        <dbReference type="ARBA" id="ARBA00023239"/>
    </source>
</evidence>
<evidence type="ECO:0000256" key="1">
    <source>
        <dbReference type="ARBA" id="ARBA00004804"/>
    </source>
</evidence>
<proteinExistence type="inferred from homology"/>
<feature type="domain" description="Uroporphyrinogen decarboxylase (URO-D)" evidence="10">
    <location>
        <begin position="19"/>
        <end position="28"/>
    </location>
</feature>
<dbReference type="RefSeq" id="WP_188158146.1">
    <property type="nucleotide sequence ID" value="NZ_BMGH01000001.1"/>
</dbReference>
<keyword evidence="6 7" id="KW-0627">Porphyrin biosynthesis</keyword>
<dbReference type="EMBL" id="BMGH01000001">
    <property type="protein sequence ID" value="GGD14769.1"/>
    <property type="molecule type" value="Genomic_DNA"/>
</dbReference>
<feature type="binding site" evidence="7">
    <location>
        <begin position="24"/>
        <end position="28"/>
    </location>
    <ligand>
        <name>substrate</name>
    </ligand>
</feature>
<organism evidence="12 13">
    <name type="scientific">Aquisalinus flavus</name>
    <dbReference type="NCBI Taxonomy" id="1526572"/>
    <lineage>
        <taxon>Bacteria</taxon>
        <taxon>Pseudomonadati</taxon>
        <taxon>Pseudomonadota</taxon>
        <taxon>Alphaproteobacteria</taxon>
        <taxon>Parvularculales</taxon>
        <taxon>Parvularculaceae</taxon>
        <taxon>Aquisalinus</taxon>
    </lineage>
</organism>
<evidence type="ECO:0000259" key="11">
    <source>
        <dbReference type="PROSITE" id="PS00907"/>
    </source>
</evidence>
<comment type="caution">
    <text evidence="7">Lacks conserved residue(s) required for the propagation of feature annotation.</text>
</comment>
<name>A0A8J2V7R9_9PROT</name>
<evidence type="ECO:0000256" key="3">
    <source>
        <dbReference type="ARBA" id="ARBA00012288"/>
    </source>
</evidence>
<evidence type="ECO:0000313" key="12">
    <source>
        <dbReference type="EMBL" id="GGD14769.1"/>
    </source>
</evidence>
<evidence type="ECO:0000256" key="9">
    <source>
        <dbReference type="RuleBase" id="RU004169"/>
    </source>
</evidence>
<dbReference type="SUPFAM" id="SSF51726">
    <property type="entry name" value="UROD/MetE-like"/>
    <property type="match status" value="1"/>
</dbReference>
<dbReference type="PROSITE" id="PS00907">
    <property type="entry name" value="UROD_2"/>
    <property type="match status" value="1"/>
</dbReference>
<sequence length="339" mass="36774">MHEAIFLKALRGEACHPHPVWFMRQAGRYLPEYRAVREKAGSFLDLCFSPEMAADVTLQPIRRYDLDAAILFADILLMPMVLGQDLAFESGEGPKLSPALGSSEFDPSLLRNMDIVAPVYETVRLVRAGLAKEKALIGFAGAPWTVATYMIAGHGVKDTAALRRFAYDQPDRFAALISALEDVTIEYLCGQVAAGADALQLFESWASGLPADFVRQWCLAPAARIAGAVKKRHPGVPVLAFPKGAGSLYLDFAAEPVFDGLSLGTEVDWQWARDNLSAKTLQGGLDPLLVAAGGDGMRDAARRLRDTFAGSPYIFNLGHGFVPDTPPENVAELVSIIRE</sequence>
<feature type="binding site" evidence="7">
    <location>
        <position position="149"/>
    </location>
    <ligand>
        <name>substrate</name>
    </ligand>
</feature>
<dbReference type="PANTHER" id="PTHR21091">
    <property type="entry name" value="METHYLTETRAHYDROFOLATE:HOMOCYSTEINE METHYLTRANSFERASE RELATED"/>
    <property type="match status" value="1"/>
</dbReference>
<reference evidence="12" key="1">
    <citation type="journal article" date="2014" name="Int. J. Syst. Evol. Microbiol.">
        <title>Complete genome sequence of Corynebacterium casei LMG S-19264T (=DSM 44701T), isolated from a smear-ripened cheese.</title>
        <authorList>
            <consortium name="US DOE Joint Genome Institute (JGI-PGF)"/>
            <person name="Walter F."/>
            <person name="Albersmeier A."/>
            <person name="Kalinowski J."/>
            <person name="Ruckert C."/>
        </authorList>
    </citation>
    <scope>NUCLEOTIDE SEQUENCE</scope>
    <source>
        <strain evidence="12">CGMCC 1.12921</strain>
    </source>
</reference>
<dbReference type="PROSITE" id="PS00906">
    <property type="entry name" value="UROD_1"/>
    <property type="match status" value="1"/>
</dbReference>
<comment type="subcellular location">
    <subcellularLocation>
        <location evidence="7">Cytoplasm</location>
    </subcellularLocation>
</comment>
<evidence type="ECO:0000256" key="8">
    <source>
        <dbReference type="RuleBase" id="RU000554"/>
    </source>
</evidence>
<feature type="site" description="Transition state stabilizer" evidence="7">
    <location>
        <position position="74"/>
    </location>
</feature>
<dbReference type="HAMAP" id="MF_00218">
    <property type="entry name" value="URO_D"/>
    <property type="match status" value="1"/>
</dbReference>
<keyword evidence="5 7" id="KW-0456">Lyase</keyword>
<dbReference type="InterPro" id="IPR006361">
    <property type="entry name" value="Uroporphyrinogen_deCO2ase_HemE"/>
</dbReference>
<gene>
    <name evidence="7 12" type="primary">hemE</name>
    <name evidence="12" type="ORF">GCM10011342_24440</name>
</gene>
<evidence type="ECO:0000256" key="6">
    <source>
        <dbReference type="ARBA" id="ARBA00023244"/>
    </source>
</evidence>
<comment type="caution">
    <text evidence="12">The sequence shown here is derived from an EMBL/GenBank/DDBJ whole genome shotgun (WGS) entry which is preliminary data.</text>
</comment>
<dbReference type="Gene3D" id="3.20.20.210">
    <property type="match status" value="1"/>
</dbReference>
<dbReference type="Pfam" id="PF01208">
    <property type="entry name" value="URO-D"/>
    <property type="match status" value="1"/>
</dbReference>
<comment type="catalytic activity">
    <reaction evidence="7 8">
        <text>uroporphyrinogen III + 4 H(+) = coproporphyrinogen III + 4 CO2</text>
        <dbReference type="Rhea" id="RHEA:19865"/>
        <dbReference type="ChEBI" id="CHEBI:15378"/>
        <dbReference type="ChEBI" id="CHEBI:16526"/>
        <dbReference type="ChEBI" id="CHEBI:57308"/>
        <dbReference type="ChEBI" id="CHEBI:57309"/>
        <dbReference type="EC" id="4.1.1.37"/>
    </reaction>
</comment>
<dbReference type="GO" id="GO:0005829">
    <property type="term" value="C:cytosol"/>
    <property type="evidence" value="ECO:0007669"/>
    <property type="project" value="TreeGrafter"/>
</dbReference>
<evidence type="ECO:0000256" key="2">
    <source>
        <dbReference type="ARBA" id="ARBA00009935"/>
    </source>
</evidence>
<dbReference type="NCBIfam" id="TIGR01464">
    <property type="entry name" value="hemE"/>
    <property type="match status" value="1"/>
</dbReference>
<evidence type="ECO:0000313" key="13">
    <source>
        <dbReference type="Proteomes" id="UP000613582"/>
    </source>
</evidence>
<evidence type="ECO:0000256" key="7">
    <source>
        <dbReference type="HAMAP-Rule" id="MF_00218"/>
    </source>
</evidence>
<feature type="binding site" evidence="7">
    <location>
        <position position="74"/>
    </location>
    <ligand>
        <name>substrate</name>
    </ligand>
</feature>
<evidence type="ECO:0000256" key="4">
    <source>
        <dbReference type="ARBA" id="ARBA00022793"/>
    </source>
</evidence>
<comment type="subunit">
    <text evidence="7">Homodimer.</text>
</comment>
<feature type="domain" description="Uroporphyrinogen decarboxylase (URO-D)" evidence="11">
    <location>
        <begin position="137"/>
        <end position="153"/>
    </location>
</feature>
<feature type="binding site" evidence="7">
    <location>
        <position position="204"/>
    </location>
    <ligand>
        <name>substrate</name>
    </ligand>
</feature>
<comment type="function">
    <text evidence="7">Catalyzes the decarboxylation of four acetate groups of uroporphyrinogen-III to yield coproporphyrinogen-III.</text>
</comment>
<dbReference type="EC" id="4.1.1.37" evidence="3 7"/>
<feature type="binding site" evidence="7">
    <location>
        <position position="319"/>
    </location>
    <ligand>
        <name>substrate</name>
    </ligand>
</feature>
<dbReference type="PANTHER" id="PTHR21091:SF169">
    <property type="entry name" value="UROPORPHYRINOGEN DECARBOXYLASE"/>
    <property type="match status" value="1"/>
</dbReference>
<protein>
    <recommendedName>
        <fullName evidence="3 7">Uroporphyrinogen decarboxylase</fullName>
        <shortName evidence="7">UPD</shortName>
        <shortName evidence="7">URO-D</shortName>
        <ecNumber evidence="3 7">4.1.1.37</ecNumber>
    </recommendedName>
</protein>
<comment type="pathway">
    <text evidence="1 7 8">Porphyrin-containing compound metabolism; protoporphyrin-IX biosynthesis; coproporphyrinogen-III from 5-aminolevulinate: step 4/4.</text>
</comment>
<dbReference type="GO" id="GO:0019353">
    <property type="term" value="P:protoporphyrinogen IX biosynthetic process from glutamate"/>
    <property type="evidence" value="ECO:0007669"/>
    <property type="project" value="TreeGrafter"/>
</dbReference>
<keyword evidence="13" id="KW-1185">Reference proteome</keyword>
<accession>A0A8J2V7R9</accession>
<evidence type="ECO:0000259" key="10">
    <source>
        <dbReference type="PROSITE" id="PS00906"/>
    </source>
</evidence>
<reference evidence="12" key="2">
    <citation type="submission" date="2020-09" db="EMBL/GenBank/DDBJ databases">
        <authorList>
            <person name="Sun Q."/>
            <person name="Zhou Y."/>
        </authorList>
    </citation>
    <scope>NUCLEOTIDE SEQUENCE</scope>
    <source>
        <strain evidence="12">CGMCC 1.12921</strain>
    </source>
</reference>
<keyword evidence="4 7" id="KW-0210">Decarboxylase</keyword>
<keyword evidence="7" id="KW-0963">Cytoplasm</keyword>
<dbReference type="InterPro" id="IPR038071">
    <property type="entry name" value="UROD/MetE-like_sf"/>
</dbReference>
<dbReference type="CDD" id="cd00717">
    <property type="entry name" value="URO-D"/>
    <property type="match status" value="1"/>
</dbReference>
<comment type="similarity">
    <text evidence="2 7 9">Belongs to the uroporphyrinogen decarboxylase family.</text>
</comment>
<dbReference type="InterPro" id="IPR000257">
    <property type="entry name" value="Uroporphyrinogen_deCOase"/>
</dbReference>
<dbReference type="GO" id="GO:0004853">
    <property type="term" value="F:uroporphyrinogen decarboxylase activity"/>
    <property type="evidence" value="ECO:0007669"/>
    <property type="project" value="UniProtKB-UniRule"/>
</dbReference>
<dbReference type="Proteomes" id="UP000613582">
    <property type="component" value="Unassembled WGS sequence"/>
</dbReference>